<evidence type="ECO:0000313" key="2">
    <source>
        <dbReference type="EMBL" id="NDO91339.1"/>
    </source>
</evidence>
<dbReference type="EMBL" id="JAAFAN010000097">
    <property type="protein sequence ID" value="NDO91339.1"/>
    <property type="molecule type" value="Genomic_DNA"/>
</dbReference>
<keyword evidence="3" id="KW-1185">Reference proteome</keyword>
<evidence type="ECO:0000256" key="1">
    <source>
        <dbReference type="SAM" id="Phobius"/>
    </source>
</evidence>
<name>A0ABX0BLL3_9MICO</name>
<dbReference type="Proteomes" id="UP000471672">
    <property type="component" value="Unassembled WGS sequence"/>
</dbReference>
<feature type="transmembrane region" description="Helical" evidence="1">
    <location>
        <begin position="20"/>
        <end position="41"/>
    </location>
</feature>
<accession>A0ABX0BLL3</accession>
<evidence type="ECO:0008006" key="4">
    <source>
        <dbReference type="Google" id="ProtNLM"/>
    </source>
</evidence>
<organism evidence="2 3">
    <name type="scientific">Cellulosimicrobium composti</name>
    <dbReference type="NCBI Taxonomy" id="2672572"/>
    <lineage>
        <taxon>Bacteria</taxon>
        <taxon>Bacillati</taxon>
        <taxon>Actinomycetota</taxon>
        <taxon>Actinomycetes</taxon>
        <taxon>Micrococcales</taxon>
        <taxon>Promicromonosporaceae</taxon>
        <taxon>Cellulosimicrobium</taxon>
    </lineage>
</organism>
<dbReference type="RefSeq" id="WP_162290566.1">
    <property type="nucleotide sequence ID" value="NZ_JAAFAN010000097.1"/>
</dbReference>
<protein>
    <recommendedName>
        <fullName evidence="4">DUF2771 family protein</fullName>
    </recommendedName>
</protein>
<comment type="caution">
    <text evidence="2">The sequence shown here is derived from an EMBL/GenBank/DDBJ whole genome shotgun (WGS) entry which is preliminary data.</text>
</comment>
<proteinExistence type="predicted"/>
<gene>
    <name evidence="2" type="ORF">GYH36_18075</name>
</gene>
<keyword evidence="1" id="KW-0472">Membrane</keyword>
<reference evidence="2 3" key="1">
    <citation type="journal article" date="2021" name="Arch. Microbiol.">
        <title>Cellulosimicrobium fucosivorans sp. nov., isolated from San Elijo Lagoon, contains a fucose metabolic pathway linked to carotenoid production.</title>
        <authorList>
            <person name="Aviles F.A."/>
            <person name="Kyndt J.A."/>
        </authorList>
    </citation>
    <scope>NUCLEOTIDE SEQUENCE [LARGE SCALE GENOMIC DNA]</scope>
    <source>
        <strain evidence="2 3">SE3</strain>
    </source>
</reference>
<evidence type="ECO:0000313" key="3">
    <source>
        <dbReference type="Proteomes" id="UP000471672"/>
    </source>
</evidence>
<sequence>MEKQQTDEGPGPARRRRLRLPVWAGTAAVIVGALVLVMVLVSRLSGGSRDCPAVGYSSVLEVVLTGDTAGVTHLQLRDGDDQAWQPPLLTGSDTSDPALSPARDGDTWTFTLFYPANPIGLRALDEAGNVLAQTEKSVDMVRVGGSEACGGPMEGRIGWTL</sequence>
<keyword evidence="1" id="KW-1133">Transmembrane helix</keyword>
<keyword evidence="1" id="KW-0812">Transmembrane</keyword>